<comment type="caution">
    <text evidence="5">The sequence shown here is derived from an EMBL/GenBank/DDBJ whole genome shotgun (WGS) entry which is preliminary data.</text>
</comment>
<reference evidence="5" key="2">
    <citation type="submission" date="2021-09" db="EMBL/GenBank/DDBJ databases">
        <authorList>
            <person name="Gilroy R."/>
        </authorList>
    </citation>
    <scope>NUCLEOTIDE SEQUENCE</scope>
    <source>
        <strain evidence="5">ChiSjej5B23-16112</strain>
    </source>
</reference>
<feature type="domain" description="HTH cro/C1-type" evidence="4">
    <location>
        <begin position="42"/>
        <end position="78"/>
    </location>
</feature>
<sequence>MSEVYNSIMAGLSEAVDDTRRPKLQRRVVTIAPVKIYSSAEIKRIRQKTGMSQKLFAGYMGVSVKAVEAWERGRNHPSGPASRLLSMLEKDPQLTREFPFVQ</sequence>
<dbReference type="PANTHER" id="PTHR36511:SF4">
    <property type="entry name" value="ANTITOXIN MQSA"/>
    <property type="match status" value="1"/>
</dbReference>
<evidence type="ECO:0000256" key="2">
    <source>
        <dbReference type="ARBA" id="ARBA00023125"/>
    </source>
</evidence>
<proteinExistence type="predicted"/>
<dbReference type="AlphaFoldDB" id="A0A921I0P0"/>
<dbReference type="InterPro" id="IPR001387">
    <property type="entry name" value="Cro/C1-type_HTH"/>
</dbReference>
<accession>A0A921I0P0</accession>
<keyword evidence="3" id="KW-0804">Transcription</keyword>
<reference evidence="5" key="1">
    <citation type="journal article" date="2021" name="PeerJ">
        <title>Extensive microbial diversity within the chicken gut microbiome revealed by metagenomics and culture.</title>
        <authorList>
            <person name="Gilroy R."/>
            <person name="Ravi A."/>
            <person name="Getino M."/>
            <person name="Pursley I."/>
            <person name="Horton D.L."/>
            <person name="Alikhan N.F."/>
            <person name="Baker D."/>
            <person name="Gharbi K."/>
            <person name="Hall N."/>
            <person name="Watson M."/>
            <person name="Adriaenssens E.M."/>
            <person name="Foster-Nyarko E."/>
            <person name="Jarju S."/>
            <person name="Secka A."/>
            <person name="Antonio M."/>
            <person name="Oren A."/>
            <person name="Chaudhuri R.R."/>
            <person name="La Ragione R."/>
            <person name="Hildebrand F."/>
            <person name="Pallen M.J."/>
        </authorList>
    </citation>
    <scope>NUCLEOTIDE SEQUENCE</scope>
    <source>
        <strain evidence="5">ChiSjej5B23-16112</strain>
    </source>
</reference>
<dbReference type="OrthoDB" id="9813152at2"/>
<dbReference type="SMART" id="SM00530">
    <property type="entry name" value="HTH_XRE"/>
    <property type="match status" value="1"/>
</dbReference>
<dbReference type="InterPro" id="IPR010982">
    <property type="entry name" value="Lambda_DNA-bd_dom_sf"/>
</dbReference>
<dbReference type="RefSeq" id="WP_076780461.1">
    <property type="nucleotide sequence ID" value="NZ_CAUGIN010000008.1"/>
</dbReference>
<keyword evidence="1" id="KW-0805">Transcription regulation</keyword>
<evidence type="ECO:0000259" key="4">
    <source>
        <dbReference type="PROSITE" id="PS50943"/>
    </source>
</evidence>
<gene>
    <name evidence="5" type="ORF">K8V82_03995</name>
</gene>
<protein>
    <submittedName>
        <fullName evidence="5">Type II toxin-antitoxin system MqsA family antitoxin</fullName>
    </submittedName>
</protein>
<evidence type="ECO:0000256" key="1">
    <source>
        <dbReference type="ARBA" id="ARBA00023015"/>
    </source>
</evidence>
<name>A0A921I0P0_9FIRM</name>
<organism evidence="5 6">
    <name type="scientific">Lachnoclostridium phocaeense</name>
    <dbReference type="NCBI Taxonomy" id="1871021"/>
    <lineage>
        <taxon>Bacteria</taxon>
        <taxon>Bacillati</taxon>
        <taxon>Bacillota</taxon>
        <taxon>Clostridia</taxon>
        <taxon>Lachnospirales</taxon>
        <taxon>Lachnospiraceae</taxon>
    </lineage>
</organism>
<evidence type="ECO:0000313" key="6">
    <source>
        <dbReference type="Proteomes" id="UP000769156"/>
    </source>
</evidence>
<keyword evidence="2" id="KW-0238">DNA-binding</keyword>
<dbReference type="PANTHER" id="PTHR36511">
    <property type="entry name" value="MERR FAMILY BACTERIAL REGULATORY PROTEIN"/>
    <property type="match status" value="1"/>
</dbReference>
<dbReference type="Gene3D" id="1.10.260.40">
    <property type="entry name" value="lambda repressor-like DNA-binding domains"/>
    <property type="match status" value="1"/>
</dbReference>
<dbReference type="CDD" id="cd00093">
    <property type="entry name" value="HTH_XRE"/>
    <property type="match status" value="1"/>
</dbReference>
<evidence type="ECO:0000256" key="3">
    <source>
        <dbReference type="ARBA" id="ARBA00023163"/>
    </source>
</evidence>
<dbReference type="InterPro" id="IPR052359">
    <property type="entry name" value="HTH-type_reg/antitoxin"/>
</dbReference>
<dbReference type="EMBL" id="DYVY01000063">
    <property type="protein sequence ID" value="HJF93935.1"/>
    <property type="molecule type" value="Genomic_DNA"/>
</dbReference>
<dbReference type="SUPFAM" id="SSF47413">
    <property type="entry name" value="lambda repressor-like DNA-binding domains"/>
    <property type="match status" value="1"/>
</dbReference>
<evidence type="ECO:0000313" key="5">
    <source>
        <dbReference type="EMBL" id="HJF93935.1"/>
    </source>
</evidence>
<dbReference type="GO" id="GO:0003677">
    <property type="term" value="F:DNA binding"/>
    <property type="evidence" value="ECO:0007669"/>
    <property type="project" value="UniProtKB-KW"/>
</dbReference>
<dbReference type="PROSITE" id="PS50943">
    <property type="entry name" value="HTH_CROC1"/>
    <property type="match status" value="1"/>
</dbReference>
<dbReference type="Pfam" id="PF01381">
    <property type="entry name" value="HTH_3"/>
    <property type="match status" value="1"/>
</dbReference>
<dbReference type="Proteomes" id="UP000769156">
    <property type="component" value="Unassembled WGS sequence"/>
</dbReference>